<protein>
    <submittedName>
        <fullName evidence="2">Uncharacterized protein</fullName>
    </submittedName>
</protein>
<gene>
    <name evidence="3" type="ORF">F2Z29_19450</name>
    <name evidence="2" type="ORF">F3B44_07055</name>
</gene>
<reference evidence="4 5" key="1">
    <citation type="journal article" date="2019" name="Nat. Med.">
        <title>A library of human gut bacterial isolates paired with longitudinal multiomics data enables mechanistic microbiome research.</title>
        <authorList>
            <person name="Poyet M."/>
            <person name="Groussin M."/>
            <person name="Gibbons S.M."/>
            <person name="Avila-Pacheco J."/>
            <person name="Jiang X."/>
            <person name="Kearney S.M."/>
            <person name="Perrotta A.R."/>
            <person name="Berdy B."/>
            <person name="Zhao S."/>
            <person name="Lieberman T.D."/>
            <person name="Swanson P.K."/>
            <person name="Smith M."/>
            <person name="Roesemann S."/>
            <person name="Alexander J.E."/>
            <person name="Rich S.A."/>
            <person name="Livny J."/>
            <person name="Vlamakis H."/>
            <person name="Clish C."/>
            <person name="Bullock K."/>
            <person name="Deik A."/>
            <person name="Scott J."/>
            <person name="Pierce K.A."/>
            <person name="Xavier R.J."/>
            <person name="Alm E.J."/>
        </authorList>
    </citation>
    <scope>NUCLEOTIDE SEQUENCE [LARGE SCALE GENOMIC DNA]</scope>
    <source>
        <strain evidence="2 5">BIOML-A106</strain>
        <strain evidence="3 4">BIOML-A7</strain>
    </source>
</reference>
<comment type="caution">
    <text evidence="2">The sequence shown here is derived from an EMBL/GenBank/DDBJ whole genome shotgun (WGS) entry which is preliminary data.</text>
</comment>
<dbReference type="EMBL" id="VWEQ01000005">
    <property type="protein sequence ID" value="KAA4753931.1"/>
    <property type="molecule type" value="Genomic_DNA"/>
</dbReference>
<sequence>MAKQILVGIGEQNLNEVAHYLMIYFPFDEEMSSYTDAWMGELYENKYPLVSKRIWSGIINLKTHKLLNWKPEYGDLYLQAKVCDSGTYFLLDKDKKVICKIADYVPNGLIPEADDCGDYIRLRINNDGTIENWLEEPSFSEFLEDADTVEKIDTSIEEEPILDAKVEFTYSQLMAKLLSLPKFLQMEIGKALIANASEGFEEEEDDESLEFGDVKIEL</sequence>
<dbReference type="Proteomes" id="UP000479773">
    <property type="component" value="Unassembled WGS sequence"/>
</dbReference>
<name>A0A5M5WCQ8_BACFG</name>
<accession>A0A5M5WCQ8</accession>
<dbReference type="Proteomes" id="UP000436803">
    <property type="component" value="Unassembled WGS sequence"/>
</dbReference>
<evidence type="ECO:0000313" key="2">
    <source>
        <dbReference type="EMBL" id="KAA4753931.1"/>
    </source>
</evidence>
<evidence type="ECO:0000256" key="1">
    <source>
        <dbReference type="SAM" id="MobiDB-lite"/>
    </source>
</evidence>
<dbReference type="EMBL" id="VWAW01000019">
    <property type="protein sequence ID" value="KAA5169563.1"/>
    <property type="molecule type" value="Genomic_DNA"/>
</dbReference>
<evidence type="ECO:0000313" key="3">
    <source>
        <dbReference type="EMBL" id="KAA5169563.1"/>
    </source>
</evidence>
<feature type="compositionally biased region" description="Acidic residues" evidence="1">
    <location>
        <begin position="199"/>
        <end position="210"/>
    </location>
</feature>
<feature type="region of interest" description="Disordered" evidence="1">
    <location>
        <begin position="199"/>
        <end position="218"/>
    </location>
</feature>
<evidence type="ECO:0000313" key="5">
    <source>
        <dbReference type="Proteomes" id="UP000479773"/>
    </source>
</evidence>
<organism evidence="2 5">
    <name type="scientific">Bacteroides fragilis</name>
    <dbReference type="NCBI Taxonomy" id="817"/>
    <lineage>
        <taxon>Bacteria</taxon>
        <taxon>Pseudomonadati</taxon>
        <taxon>Bacteroidota</taxon>
        <taxon>Bacteroidia</taxon>
        <taxon>Bacteroidales</taxon>
        <taxon>Bacteroidaceae</taxon>
        <taxon>Bacteroides</taxon>
    </lineage>
</organism>
<evidence type="ECO:0000313" key="4">
    <source>
        <dbReference type="Proteomes" id="UP000436803"/>
    </source>
</evidence>
<dbReference type="AlphaFoldDB" id="A0A5M5WCQ8"/>
<proteinExistence type="predicted"/>